<keyword evidence="1" id="KW-1133">Transmembrane helix</keyword>
<dbReference type="PATRIC" id="fig|512763.3.peg.3804"/>
<name>A0A0P0C9W8_9BACT</name>
<gene>
    <name evidence="2" type="ORF">DC20_17295</name>
</gene>
<proteinExistence type="predicted"/>
<protein>
    <submittedName>
        <fullName evidence="2">Uncharacterized protein</fullName>
    </submittedName>
</protein>
<dbReference type="OrthoDB" id="9866365at2"/>
<evidence type="ECO:0000313" key="2">
    <source>
        <dbReference type="EMBL" id="ALJ00406.1"/>
    </source>
</evidence>
<organism evidence="2 3">
    <name type="scientific">Rufibacter tibetensis</name>
    <dbReference type="NCBI Taxonomy" id="512763"/>
    <lineage>
        <taxon>Bacteria</taxon>
        <taxon>Pseudomonadati</taxon>
        <taxon>Bacteroidota</taxon>
        <taxon>Cytophagia</taxon>
        <taxon>Cytophagales</taxon>
        <taxon>Hymenobacteraceae</taxon>
        <taxon>Rufibacter</taxon>
    </lineage>
</organism>
<accession>A0A0P0C9W8</accession>
<keyword evidence="3" id="KW-1185">Reference proteome</keyword>
<evidence type="ECO:0000256" key="1">
    <source>
        <dbReference type="SAM" id="Phobius"/>
    </source>
</evidence>
<evidence type="ECO:0000313" key="3">
    <source>
        <dbReference type="Proteomes" id="UP000061382"/>
    </source>
</evidence>
<feature type="transmembrane region" description="Helical" evidence="1">
    <location>
        <begin position="190"/>
        <end position="214"/>
    </location>
</feature>
<sequence>MKILKDKILILLLITSLGIFYLMNSRGIWETTIKQKGAAEDNWIKLSDNLSFESEHFINADSQIVGSHTYLVVANDCFTIDSLSVQIVELVNGKRIKLSNTGTKIADMQQLEFDSYGMIVPESLLKSHKITICPNQRIEVSNWFKYTQAASEDFEIDYYLKGRNQKPLSATVKLKKVESFRLEGRHHYDFIILLYPILWFIFGVLVITKIVLLIKKKRKPNKVYSA</sequence>
<reference evidence="2 3" key="1">
    <citation type="submission" date="2015-08" db="EMBL/GenBank/DDBJ databases">
        <title>Complete genome sequence of Rufibacter tibetensis strain 1351t, a radiation-resistant bacterium from tibet plateau.</title>
        <authorList>
            <person name="Dai J."/>
        </authorList>
    </citation>
    <scope>NUCLEOTIDE SEQUENCE [LARGE SCALE GENOMIC DNA]</scope>
    <source>
        <strain evidence="2 3">1351</strain>
    </source>
</reference>
<keyword evidence="1" id="KW-0812">Transmembrane</keyword>
<dbReference type="KEGG" id="rti:DC20_17295"/>
<keyword evidence="1" id="KW-0472">Membrane</keyword>
<dbReference type="EMBL" id="CP012643">
    <property type="protein sequence ID" value="ALJ00406.1"/>
    <property type="molecule type" value="Genomic_DNA"/>
</dbReference>
<dbReference type="AlphaFoldDB" id="A0A0P0C9W8"/>
<dbReference type="Proteomes" id="UP000061382">
    <property type="component" value="Chromosome"/>
</dbReference>
<dbReference type="RefSeq" id="WP_062544979.1">
    <property type="nucleotide sequence ID" value="NZ_CP012643.1"/>
</dbReference>